<name>A0A5B8UPY6_9BACT</name>
<dbReference type="EMBL" id="CP042433">
    <property type="protein sequence ID" value="QEC58442.1"/>
    <property type="molecule type" value="Genomic_DNA"/>
</dbReference>
<dbReference type="PANTHER" id="PTHR38593:SF1">
    <property type="entry name" value="BLR2558 PROTEIN"/>
    <property type="match status" value="1"/>
</dbReference>
<feature type="chain" id="PRO_5022680379" evidence="1">
    <location>
        <begin position="22"/>
        <end position="176"/>
    </location>
</feature>
<dbReference type="Proteomes" id="UP000321204">
    <property type="component" value="Chromosome"/>
</dbReference>
<dbReference type="Gene3D" id="1.20.1260.10">
    <property type="match status" value="1"/>
</dbReference>
<feature type="signal peptide" evidence="1">
    <location>
        <begin position="1"/>
        <end position="21"/>
    </location>
</feature>
<proteinExistence type="predicted"/>
<evidence type="ECO:0000313" key="4">
    <source>
        <dbReference type="Proteomes" id="UP000321204"/>
    </source>
</evidence>
<evidence type="ECO:0000256" key="1">
    <source>
        <dbReference type="SAM" id="SignalP"/>
    </source>
</evidence>
<reference evidence="3 4" key="1">
    <citation type="journal article" date="2015" name="Int. J. Syst. Evol. Microbiol.">
        <title>Flavisolibacter ginsenosidimutans sp. nov., with ginsenoside-converting activity isolated from soil used for cultivating ginseng.</title>
        <authorList>
            <person name="Zhao Y."/>
            <person name="Liu Q."/>
            <person name="Kang M.S."/>
            <person name="Jin F."/>
            <person name="Yu H."/>
            <person name="Im W.T."/>
        </authorList>
    </citation>
    <scope>NUCLEOTIDE SEQUENCE [LARGE SCALE GENOMIC DNA]</scope>
    <source>
        <strain evidence="3 4">Gsoil 636</strain>
    </source>
</reference>
<dbReference type="InterPro" id="IPR025419">
    <property type="entry name" value="DUF4142"/>
</dbReference>
<dbReference type="AlphaFoldDB" id="A0A5B8UPY6"/>
<dbReference type="KEGG" id="fgg:FSB75_05225"/>
<feature type="domain" description="DUF4142" evidence="2">
    <location>
        <begin position="30"/>
        <end position="170"/>
    </location>
</feature>
<dbReference type="OrthoDB" id="883203at2"/>
<dbReference type="PANTHER" id="PTHR38593">
    <property type="entry name" value="BLR2558 PROTEIN"/>
    <property type="match status" value="1"/>
</dbReference>
<sequence length="176" mass="18937">MLFRSCILIIAMVVAFLPATSQKKKASKLSDAEIASVAVAANQIDIQAAQLAQQKSKNAEVLNFAKTMIADHQSVIDKASALVTKLGVTPKDNAVTRHLQANAKKTMARLEAKSGPAFDKAYAQNEVTYHKAVIAAVDKTLIPDAQNAELKSLLQSVSPVLHTHLEHAEMVAKNLK</sequence>
<evidence type="ECO:0000259" key="2">
    <source>
        <dbReference type="Pfam" id="PF13628"/>
    </source>
</evidence>
<protein>
    <submittedName>
        <fullName evidence="3">DUF4142 domain-containing protein</fullName>
    </submittedName>
</protein>
<organism evidence="3 4">
    <name type="scientific">Flavisolibacter ginsenosidimutans</name>
    <dbReference type="NCBI Taxonomy" id="661481"/>
    <lineage>
        <taxon>Bacteria</taxon>
        <taxon>Pseudomonadati</taxon>
        <taxon>Bacteroidota</taxon>
        <taxon>Chitinophagia</taxon>
        <taxon>Chitinophagales</taxon>
        <taxon>Chitinophagaceae</taxon>
        <taxon>Flavisolibacter</taxon>
    </lineage>
</organism>
<keyword evidence="1" id="KW-0732">Signal</keyword>
<keyword evidence="4" id="KW-1185">Reference proteome</keyword>
<accession>A0A5B8UPY6</accession>
<evidence type="ECO:0000313" key="3">
    <source>
        <dbReference type="EMBL" id="QEC58442.1"/>
    </source>
</evidence>
<dbReference type="Pfam" id="PF13628">
    <property type="entry name" value="DUF4142"/>
    <property type="match status" value="1"/>
</dbReference>
<dbReference type="InterPro" id="IPR012347">
    <property type="entry name" value="Ferritin-like"/>
</dbReference>
<gene>
    <name evidence="3" type="ORF">FSB75_05225</name>
</gene>